<organism evidence="1 2">
    <name type="scientific">Caerostris darwini</name>
    <dbReference type="NCBI Taxonomy" id="1538125"/>
    <lineage>
        <taxon>Eukaryota</taxon>
        <taxon>Metazoa</taxon>
        <taxon>Ecdysozoa</taxon>
        <taxon>Arthropoda</taxon>
        <taxon>Chelicerata</taxon>
        <taxon>Arachnida</taxon>
        <taxon>Araneae</taxon>
        <taxon>Araneomorphae</taxon>
        <taxon>Entelegynae</taxon>
        <taxon>Araneoidea</taxon>
        <taxon>Araneidae</taxon>
        <taxon>Caerostris</taxon>
    </lineage>
</organism>
<dbReference type="Proteomes" id="UP001054837">
    <property type="component" value="Unassembled WGS sequence"/>
</dbReference>
<dbReference type="EMBL" id="BPLQ01005123">
    <property type="protein sequence ID" value="GIY12788.1"/>
    <property type="molecule type" value="Genomic_DNA"/>
</dbReference>
<keyword evidence="2" id="KW-1185">Reference proteome</keyword>
<protein>
    <submittedName>
        <fullName evidence="1">Uncharacterized protein</fullName>
    </submittedName>
</protein>
<proteinExistence type="predicted"/>
<evidence type="ECO:0000313" key="1">
    <source>
        <dbReference type="EMBL" id="GIY12788.1"/>
    </source>
</evidence>
<reference evidence="1 2" key="1">
    <citation type="submission" date="2021-06" db="EMBL/GenBank/DDBJ databases">
        <title>Caerostris darwini draft genome.</title>
        <authorList>
            <person name="Kono N."/>
            <person name="Arakawa K."/>
        </authorList>
    </citation>
    <scope>NUCLEOTIDE SEQUENCE [LARGE SCALE GENOMIC DNA]</scope>
</reference>
<evidence type="ECO:0000313" key="2">
    <source>
        <dbReference type="Proteomes" id="UP001054837"/>
    </source>
</evidence>
<dbReference type="AlphaFoldDB" id="A0AAV4QRW5"/>
<name>A0AAV4QRW5_9ARAC</name>
<gene>
    <name evidence="1" type="ORF">CDAR_591391</name>
</gene>
<accession>A0AAV4QRW5</accession>
<sequence>MTASNYCPAIGGLTSATMTLPSSAIHVQMWTEWRMLYNVYILIFCKQICHNTCKIVFRNKWLFYMDNDPEYKTRDYFLAFIQMSSSHADTTRKPRYKSYREFVILLNGFW</sequence>
<comment type="caution">
    <text evidence="1">The sequence shown here is derived from an EMBL/GenBank/DDBJ whole genome shotgun (WGS) entry which is preliminary data.</text>
</comment>